<proteinExistence type="predicted"/>
<keyword evidence="3" id="KW-1185">Reference proteome</keyword>
<evidence type="ECO:0000313" key="1">
    <source>
        <dbReference type="EMBL" id="MBA4538828.1"/>
    </source>
</evidence>
<evidence type="ECO:0000313" key="4">
    <source>
        <dbReference type="Proteomes" id="UP000570010"/>
    </source>
</evidence>
<accession>A0A6B3W3W3</accession>
<dbReference type="RefSeq" id="WP_163243587.1">
    <property type="nucleotide sequence ID" value="NZ_JAAIWN010000093.1"/>
</dbReference>
<dbReference type="EMBL" id="JACEIO010000089">
    <property type="protein sequence ID" value="MBA4538828.1"/>
    <property type="molecule type" value="Genomic_DNA"/>
</dbReference>
<sequence>MVIYNGPIEGPIENPSDEFIKHIIFNKDEGYWKQGSGDSCFEVKGCDEWLIFFYDEPYGFFIMRHPDYLVTINENVEIETIEHLVGGEPMKVPTCSYVDRETAYSIIKAFIENKEVPTFVKWVDLYDIDFEHGF</sequence>
<evidence type="ECO:0000313" key="3">
    <source>
        <dbReference type="Proteomes" id="UP000472971"/>
    </source>
</evidence>
<dbReference type="AlphaFoldDB" id="A0A6B3W3W3"/>
<reference evidence="1 4" key="2">
    <citation type="submission" date="2020-07" db="EMBL/GenBank/DDBJ databases">
        <authorList>
            <person name="Feng H."/>
        </authorList>
    </citation>
    <scope>NUCLEOTIDE SEQUENCE [LARGE SCALE GENOMIC DNA]</scope>
    <source>
        <strain evidence="1">S-12</strain>
        <strain evidence="4">s-12</strain>
    </source>
</reference>
<gene>
    <name evidence="2" type="ORF">G4D64_17240</name>
    <name evidence="1" type="ORF">H1Z61_17290</name>
</gene>
<dbReference type="Proteomes" id="UP000472971">
    <property type="component" value="Unassembled WGS sequence"/>
</dbReference>
<comment type="caution">
    <text evidence="2">The sequence shown here is derived from an EMBL/GenBank/DDBJ whole genome shotgun (WGS) entry which is preliminary data.</text>
</comment>
<dbReference type="Proteomes" id="UP000570010">
    <property type="component" value="Unassembled WGS sequence"/>
</dbReference>
<organism evidence="2 3">
    <name type="scientific">Bacillus aquiflavi</name>
    <dbReference type="NCBI Taxonomy" id="2672567"/>
    <lineage>
        <taxon>Bacteria</taxon>
        <taxon>Bacillati</taxon>
        <taxon>Bacillota</taxon>
        <taxon>Bacilli</taxon>
        <taxon>Bacillales</taxon>
        <taxon>Bacillaceae</taxon>
        <taxon>Bacillus</taxon>
    </lineage>
</organism>
<dbReference type="EMBL" id="JAAIWN010000093">
    <property type="protein sequence ID" value="NEY83187.1"/>
    <property type="molecule type" value="Genomic_DNA"/>
</dbReference>
<reference evidence="2 3" key="1">
    <citation type="submission" date="2020-02" db="EMBL/GenBank/DDBJ databases">
        <title>Bacillus aquiflavi sp. nov., isolated from yellow water of strong flavor Chinese baijiu in Yibin region of China.</title>
        <authorList>
            <person name="Xie J."/>
        </authorList>
    </citation>
    <scope>NUCLEOTIDE SEQUENCE [LARGE SCALE GENOMIC DNA]</scope>
    <source>
        <strain evidence="2 3">3H-10</strain>
    </source>
</reference>
<protein>
    <submittedName>
        <fullName evidence="2">Uncharacterized protein</fullName>
    </submittedName>
</protein>
<name>A0A6B3W3W3_9BACI</name>
<evidence type="ECO:0000313" key="2">
    <source>
        <dbReference type="EMBL" id="NEY83187.1"/>
    </source>
</evidence>